<dbReference type="Gene3D" id="1.20.1440.60">
    <property type="entry name" value="23S rRNA-intervening sequence"/>
    <property type="match status" value="1"/>
</dbReference>
<proteinExistence type="predicted"/>
<dbReference type="InterPro" id="IPR012657">
    <property type="entry name" value="23S_rRNA-intervening_sequence"/>
</dbReference>
<evidence type="ECO:0000313" key="2">
    <source>
        <dbReference type="Proteomes" id="UP000441754"/>
    </source>
</evidence>
<name>A0A7K0EVS2_9BACT</name>
<sequence>MPFKFEKLEIWKLAIEFADEVHVVTRRFPKEELFSLTSQFKRAADSISLNIAEGSIGQSDAEQRKFIGYAIRSLAECVNCLYLSQRRTYISPNEFTLFYKRSEELFAKLNRFRTSIDG</sequence>
<organism evidence="1 2">
    <name type="scientific">Larkinella terrae</name>
    <dbReference type="NCBI Taxonomy" id="2025311"/>
    <lineage>
        <taxon>Bacteria</taxon>
        <taxon>Pseudomonadati</taxon>
        <taxon>Bacteroidota</taxon>
        <taxon>Cytophagia</taxon>
        <taxon>Cytophagales</taxon>
        <taxon>Spirosomataceae</taxon>
        <taxon>Larkinella</taxon>
    </lineage>
</organism>
<dbReference type="InterPro" id="IPR036583">
    <property type="entry name" value="23S_rRNA_IVS_sf"/>
</dbReference>
<dbReference type="PANTHER" id="PTHR38471:SF2">
    <property type="entry name" value="FOUR HELIX BUNDLE PROTEIN"/>
    <property type="match status" value="1"/>
</dbReference>
<dbReference type="EMBL" id="WJXZ01000022">
    <property type="protein sequence ID" value="MRS65935.1"/>
    <property type="molecule type" value="Genomic_DNA"/>
</dbReference>
<protein>
    <submittedName>
        <fullName evidence="1">Four helix bundle protein</fullName>
    </submittedName>
</protein>
<dbReference type="AlphaFoldDB" id="A0A7K0EVS2"/>
<dbReference type="NCBIfam" id="TIGR02436">
    <property type="entry name" value="four helix bundle protein"/>
    <property type="match status" value="1"/>
</dbReference>
<keyword evidence="2" id="KW-1185">Reference proteome</keyword>
<gene>
    <name evidence="1" type="ORF">GJJ30_31920</name>
</gene>
<dbReference type="Proteomes" id="UP000441754">
    <property type="component" value="Unassembled WGS sequence"/>
</dbReference>
<dbReference type="RefSeq" id="WP_154179425.1">
    <property type="nucleotide sequence ID" value="NZ_WJXZ01000022.1"/>
</dbReference>
<dbReference type="Pfam" id="PF05635">
    <property type="entry name" value="23S_rRNA_IVP"/>
    <property type="match status" value="1"/>
</dbReference>
<dbReference type="OrthoDB" id="9811959at2"/>
<dbReference type="PANTHER" id="PTHR38471">
    <property type="entry name" value="FOUR HELIX BUNDLE PROTEIN"/>
    <property type="match status" value="1"/>
</dbReference>
<comment type="caution">
    <text evidence="1">The sequence shown here is derived from an EMBL/GenBank/DDBJ whole genome shotgun (WGS) entry which is preliminary data.</text>
</comment>
<accession>A0A7K0EVS2</accession>
<dbReference type="CDD" id="cd16377">
    <property type="entry name" value="23S_rRNA_IVP_like"/>
    <property type="match status" value="1"/>
</dbReference>
<reference evidence="1 2" key="1">
    <citation type="journal article" date="2018" name="Antonie Van Leeuwenhoek">
        <title>Larkinella terrae sp. nov., isolated from soil on Jeju Island, South Korea.</title>
        <authorList>
            <person name="Ten L.N."/>
            <person name="Jeon J."/>
            <person name="Park S.J."/>
            <person name="Park S."/>
            <person name="Lee S.Y."/>
            <person name="Kim M.K."/>
            <person name="Jung H.Y."/>
        </authorList>
    </citation>
    <scope>NUCLEOTIDE SEQUENCE [LARGE SCALE GENOMIC DNA]</scope>
    <source>
        <strain evidence="1 2">KCTC 52001</strain>
    </source>
</reference>
<evidence type="ECO:0000313" key="1">
    <source>
        <dbReference type="EMBL" id="MRS65935.1"/>
    </source>
</evidence>
<dbReference type="SUPFAM" id="SSF158446">
    <property type="entry name" value="IVS-encoded protein-like"/>
    <property type="match status" value="1"/>
</dbReference>